<dbReference type="RefSeq" id="WP_308983663.1">
    <property type="nucleotide sequence ID" value="NZ_JARXIC010000002.1"/>
</dbReference>
<dbReference type="Proteomes" id="UP001243717">
    <property type="component" value="Unassembled WGS sequence"/>
</dbReference>
<dbReference type="PANTHER" id="PTHR30441">
    <property type="entry name" value="DUF748 DOMAIN-CONTAINING PROTEIN"/>
    <property type="match status" value="1"/>
</dbReference>
<keyword evidence="2" id="KW-1185">Reference proteome</keyword>
<gene>
    <name evidence="1" type="ORF">QEH59_01870</name>
</gene>
<organism evidence="1 2">
    <name type="scientific">Thalassobacterium sedimentorum</name>
    <dbReference type="NCBI Taxonomy" id="3041258"/>
    <lineage>
        <taxon>Bacteria</taxon>
        <taxon>Pseudomonadati</taxon>
        <taxon>Verrucomicrobiota</taxon>
        <taxon>Opitutia</taxon>
        <taxon>Puniceicoccales</taxon>
        <taxon>Coraliomargaritaceae</taxon>
        <taxon>Thalassobacterium</taxon>
    </lineage>
</organism>
<name>A0ABU1AEK5_9BACT</name>
<comment type="caution">
    <text evidence="1">The sequence shown here is derived from an EMBL/GenBank/DDBJ whole genome shotgun (WGS) entry which is preliminary data.</text>
</comment>
<dbReference type="InterPro" id="IPR052894">
    <property type="entry name" value="AsmA-related"/>
</dbReference>
<dbReference type="PANTHER" id="PTHR30441:SF8">
    <property type="entry name" value="DUF748 DOMAIN-CONTAINING PROTEIN"/>
    <property type="match status" value="1"/>
</dbReference>
<dbReference type="InterPro" id="IPR008023">
    <property type="entry name" value="DUF748"/>
</dbReference>
<dbReference type="Gene3D" id="3.30.1330.60">
    <property type="entry name" value="OmpA-like domain"/>
    <property type="match status" value="1"/>
</dbReference>
<dbReference type="InterPro" id="IPR036737">
    <property type="entry name" value="OmpA-like_sf"/>
</dbReference>
<sequence>MNRFSKVLVLCGALLIWYALLGFLIAPALIRHFGESELRAQFSSESKIDAVRINPFSGSLRVEGLSLMDREGAWSLAWQQAEVNVSMSTLIRFYPVFDLVRLVGADIRYEKRPVMSTTAATTDNTATAGDWRALVETLNLTEIPELRVDLLEVAEGRAEFVDQTAQSLYRKVADPINFTLRDLTTVVEGETAMRFVAQTDDGALLSWEGDFHSQPIRSAGTFSLSGLAVHDLSPYYAQFIRFRLQRALLGLSFDYRLDLSNLEDLLRIQNGQVSLTELLCQPLGQEDSFLSLDAVTLEGLEFHFPSMALDVAHIQFEAGELHVSRDSDGLINLTQLLARPDSAEESGPTASAPAVNEATLPSLSYRIEQLELSNYRIVWEDLLPEERASLVVEIPHLQLTGLTSDLEAPFQLSSDYLIEESGAAHIAGTVAAAGPELDLVLQVEQLPLTVLTPYAQHFGGTLIEGGTFNFDGHLKYAGSGEQFLLGEVIVNDAAFIYDENVVANWSKLGLDGLRMQLSPFALALESLVLEQPELLVTKKSSPEIGLAPESGAAPVEVGAQESQNVRQPVRIDAIEVRQGHLSLIDESVQPVSHMVMNAMELELLGLDLSDAEPAQLIFSGEINDSSFQLEGGLNASHLKESTHFKASLNGLSLPAFSSYSGQAVGRRIVSGQFNLESDWQIQANQLQASNRIRIEQLEFGDKVESEGALKLPLDLAVTLLKGPNGVMDLSLPLSGDLSDPKVGIGQIVRTAIVGLITNVATAPFKLLSGLVASGDEDLSLVQFDVGSAKLAPAMITRLNTLAAALKERPGLRLVITAQISSEDEQTLAEAQLRRELLGESDFNDEKLYETRLFKRYREWANSAKDADVAAVADVEVDREQILQVLLPAIQLSNATRMHLAANRAEAVREHLMTAQGIAAERLSIAEPQLDTSDSVAQFDLKHY</sequence>
<evidence type="ECO:0000313" key="2">
    <source>
        <dbReference type="Proteomes" id="UP001243717"/>
    </source>
</evidence>
<evidence type="ECO:0000313" key="1">
    <source>
        <dbReference type="EMBL" id="MDQ8193155.1"/>
    </source>
</evidence>
<dbReference type="Pfam" id="PF05359">
    <property type="entry name" value="DUF748"/>
    <property type="match status" value="2"/>
</dbReference>
<accession>A0ABU1AEK5</accession>
<proteinExistence type="predicted"/>
<protein>
    <submittedName>
        <fullName evidence="1">DUF748 domain-containing protein</fullName>
    </submittedName>
</protein>
<reference evidence="1 2" key="1">
    <citation type="submission" date="2023-04" db="EMBL/GenBank/DDBJ databases">
        <title>A novel bacteria isolated from coastal sediment.</title>
        <authorList>
            <person name="Liu X.-J."/>
            <person name="Du Z.-J."/>
        </authorList>
    </citation>
    <scope>NUCLEOTIDE SEQUENCE [LARGE SCALE GENOMIC DNA]</scope>
    <source>
        <strain evidence="1 2">SDUM461004</strain>
    </source>
</reference>
<dbReference type="EMBL" id="JARXIC010000002">
    <property type="protein sequence ID" value="MDQ8193155.1"/>
    <property type="molecule type" value="Genomic_DNA"/>
</dbReference>